<dbReference type="SUPFAM" id="SSF51726">
    <property type="entry name" value="UROD/MetE-like"/>
    <property type="match status" value="1"/>
</dbReference>
<dbReference type="GO" id="GO:0006779">
    <property type="term" value="P:porphyrin-containing compound biosynthetic process"/>
    <property type="evidence" value="ECO:0007669"/>
    <property type="project" value="InterPro"/>
</dbReference>
<gene>
    <name evidence="2" type="ORF">MNBD_NITROSPINAE03-738</name>
</gene>
<dbReference type="PANTHER" id="PTHR47099">
    <property type="entry name" value="METHYLCOBAMIDE:COM METHYLTRANSFERASE MTBA"/>
    <property type="match status" value="1"/>
</dbReference>
<dbReference type="PANTHER" id="PTHR47099:SF1">
    <property type="entry name" value="METHYLCOBAMIDE:COM METHYLTRANSFERASE MTBA"/>
    <property type="match status" value="1"/>
</dbReference>
<dbReference type="InterPro" id="IPR052024">
    <property type="entry name" value="Methanogen_methyltrans"/>
</dbReference>
<organism evidence="2">
    <name type="scientific">hydrothermal vent metagenome</name>
    <dbReference type="NCBI Taxonomy" id="652676"/>
    <lineage>
        <taxon>unclassified sequences</taxon>
        <taxon>metagenomes</taxon>
        <taxon>ecological metagenomes</taxon>
    </lineage>
</organism>
<dbReference type="InterPro" id="IPR038071">
    <property type="entry name" value="UROD/MetE-like_sf"/>
</dbReference>
<feature type="non-terminal residue" evidence="2">
    <location>
        <position position="1"/>
    </location>
</feature>
<sequence length="170" mass="18916">VSSTFAKALVREGADGIIIFDPAASPSVMPEKLFNQFEAELVKIIFSAVKDINQDVLTWYSVAGPLQNNLSIITSVSAEITTVDYPTPMKTMIDYMGYTVVNGNIKPGMFLEGSEDDIYREARELLKTTEETKRFILGSGCEIPLFSKKENIKALFLAVMDEHHEKDNLS</sequence>
<name>A0A3B1CB91_9ZZZZ</name>
<dbReference type="Pfam" id="PF01208">
    <property type="entry name" value="URO-D"/>
    <property type="match status" value="1"/>
</dbReference>
<dbReference type="InterPro" id="IPR000257">
    <property type="entry name" value="Uroporphyrinogen_deCOase"/>
</dbReference>
<accession>A0A3B1CB91</accession>
<reference evidence="2" key="1">
    <citation type="submission" date="2018-06" db="EMBL/GenBank/DDBJ databases">
        <authorList>
            <person name="Zhirakovskaya E."/>
        </authorList>
    </citation>
    <scope>NUCLEOTIDE SEQUENCE</scope>
</reference>
<dbReference type="AlphaFoldDB" id="A0A3B1CB91"/>
<evidence type="ECO:0000259" key="1">
    <source>
        <dbReference type="Pfam" id="PF01208"/>
    </source>
</evidence>
<evidence type="ECO:0000313" key="2">
    <source>
        <dbReference type="EMBL" id="VAX21208.1"/>
    </source>
</evidence>
<dbReference type="EMBL" id="UOGB01000198">
    <property type="protein sequence ID" value="VAX21208.1"/>
    <property type="molecule type" value="Genomic_DNA"/>
</dbReference>
<feature type="domain" description="Uroporphyrinogen decarboxylase (URO-D)" evidence="1">
    <location>
        <begin position="3"/>
        <end position="159"/>
    </location>
</feature>
<dbReference type="GO" id="GO:0004853">
    <property type="term" value="F:uroporphyrinogen decarboxylase activity"/>
    <property type="evidence" value="ECO:0007669"/>
    <property type="project" value="InterPro"/>
</dbReference>
<proteinExistence type="predicted"/>
<dbReference type="Gene3D" id="3.20.20.210">
    <property type="match status" value="1"/>
</dbReference>
<protein>
    <recommendedName>
        <fullName evidence="1">Uroporphyrinogen decarboxylase (URO-D) domain-containing protein</fullName>
    </recommendedName>
</protein>